<dbReference type="InterPro" id="IPR036291">
    <property type="entry name" value="NAD(P)-bd_dom_sf"/>
</dbReference>
<gene>
    <name evidence="4" type="ORF">LTR84_008657</name>
</gene>
<evidence type="ECO:0000256" key="1">
    <source>
        <dbReference type="ARBA" id="ARBA00006484"/>
    </source>
</evidence>
<sequence>MALPLPLDGKCAIVTGASRGIGAEIARELARQGASVLITYARSAGEANTVVEELEKIRKQIGDMEKCGAKFKAVQADAAKATEAAEKTIAAATALFVEEGPSGGDGSICGGIDIIVNNAANGEDLDLSAVTAETFDACFHPNVLFPLLLVKLSKPILRNKARIVNISSAGARIAYQSAIMYGASKAALESVTKSLAQELGHAYEATVNAVNPGPVRTQMWSEVPNSEQLEEILSQRTLASPRIGEVADVAPIVAFLCQEQSRWVSASVVNANGGMLPV</sequence>
<evidence type="ECO:0000256" key="3">
    <source>
        <dbReference type="ARBA" id="ARBA00023002"/>
    </source>
</evidence>
<dbReference type="Pfam" id="PF13561">
    <property type="entry name" value="adh_short_C2"/>
    <property type="match status" value="1"/>
</dbReference>
<reference evidence="4 5" key="1">
    <citation type="submission" date="2023-08" db="EMBL/GenBank/DDBJ databases">
        <title>Black Yeasts Isolated from many extreme environments.</title>
        <authorList>
            <person name="Coleine C."/>
            <person name="Stajich J.E."/>
            <person name="Selbmann L."/>
        </authorList>
    </citation>
    <scope>NUCLEOTIDE SEQUENCE [LARGE SCALE GENOMIC DNA]</scope>
    <source>
        <strain evidence="4 5">CCFEE 5792</strain>
    </source>
</reference>
<keyword evidence="3" id="KW-0560">Oxidoreductase</keyword>
<organism evidence="4 5">
    <name type="scientific">Exophiala bonariae</name>
    <dbReference type="NCBI Taxonomy" id="1690606"/>
    <lineage>
        <taxon>Eukaryota</taxon>
        <taxon>Fungi</taxon>
        <taxon>Dikarya</taxon>
        <taxon>Ascomycota</taxon>
        <taxon>Pezizomycotina</taxon>
        <taxon>Eurotiomycetes</taxon>
        <taxon>Chaetothyriomycetidae</taxon>
        <taxon>Chaetothyriales</taxon>
        <taxon>Herpotrichiellaceae</taxon>
        <taxon>Exophiala</taxon>
    </lineage>
</organism>
<keyword evidence="2" id="KW-0521">NADP</keyword>
<evidence type="ECO:0000256" key="2">
    <source>
        <dbReference type="ARBA" id="ARBA00022857"/>
    </source>
</evidence>
<dbReference type="InterPro" id="IPR002347">
    <property type="entry name" value="SDR_fam"/>
</dbReference>
<comment type="caution">
    <text evidence="4">The sequence shown here is derived from an EMBL/GenBank/DDBJ whole genome shotgun (WGS) entry which is preliminary data.</text>
</comment>
<dbReference type="EMBL" id="JAVRRD010000032">
    <property type="protein sequence ID" value="KAK5046200.1"/>
    <property type="molecule type" value="Genomic_DNA"/>
</dbReference>
<dbReference type="InterPro" id="IPR020904">
    <property type="entry name" value="Sc_DH/Rdtase_CS"/>
</dbReference>
<dbReference type="PANTHER" id="PTHR43639">
    <property type="entry name" value="OXIDOREDUCTASE, SHORT-CHAIN DEHYDROGENASE/REDUCTASE FAMILY (AFU_ORTHOLOGUE AFUA_5G02870)"/>
    <property type="match status" value="1"/>
</dbReference>
<dbReference type="PANTHER" id="PTHR43639:SF1">
    <property type="entry name" value="SHORT-CHAIN DEHYDROGENASE_REDUCTASE FAMILY PROTEIN"/>
    <property type="match status" value="1"/>
</dbReference>
<dbReference type="GeneID" id="89976820"/>
<dbReference type="PRINTS" id="PR00080">
    <property type="entry name" value="SDRFAMILY"/>
</dbReference>
<dbReference type="AlphaFoldDB" id="A0AAV9MXC1"/>
<dbReference type="PROSITE" id="PS00061">
    <property type="entry name" value="ADH_SHORT"/>
    <property type="match status" value="1"/>
</dbReference>
<dbReference type="GO" id="GO:0016491">
    <property type="term" value="F:oxidoreductase activity"/>
    <property type="evidence" value="ECO:0007669"/>
    <property type="project" value="UniProtKB-KW"/>
</dbReference>
<dbReference type="RefSeq" id="XP_064701799.1">
    <property type="nucleotide sequence ID" value="XM_064852202.1"/>
</dbReference>
<accession>A0AAV9MXC1</accession>
<evidence type="ECO:0000313" key="4">
    <source>
        <dbReference type="EMBL" id="KAK5046200.1"/>
    </source>
</evidence>
<dbReference type="Proteomes" id="UP001358417">
    <property type="component" value="Unassembled WGS sequence"/>
</dbReference>
<dbReference type="SUPFAM" id="SSF51735">
    <property type="entry name" value="NAD(P)-binding Rossmann-fold domains"/>
    <property type="match status" value="1"/>
</dbReference>
<evidence type="ECO:0000313" key="5">
    <source>
        <dbReference type="Proteomes" id="UP001358417"/>
    </source>
</evidence>
<dbReference type="PRINTS" id="PR00081">
    <property type="entry name" value="GDHRDH"/>
</dbReference>
<comment type="similarity">
    <text evidence="1">Belongs to the short-chain dehydrogenases/reductases (SDR) family.</text>
</comment>
<evidence type="ECO:0008006" key="6">
    <source>
        <dbReference type="Google" id="ProtNLM"/>
    </source>
</evidence>
<proteinExistence type="inferred from homology"/>
<protein>
    <recommendedName>
        <fullName evidence="6">3-oxoacyl-[acyl-carrier protein] reductase</fullName>
    </recommendedName>
</protein>
<dbReference type="Gene3D" id="3.40.50.720">
    <property type="entry name" value="NAD(P)-binding Rossmann-like Domain"/>
    <property type="match status" value="1"/>
</dbReference>
<keyword evidence="5" id="KW-1185">Reference proteome</keyword>
<name>A0AAV9MXC1_9EURO</name>